<name>S6AD22_SULDS</name>
<dbReference type="KEGG" id="sdr:SCD_n02285"/>
<reference evidence="1 2" key="1">
    <citation type="journal article" date="2012" name="Appl. Environ. Microbiol.">
        <title>Draft genome sequence of a psychrotolerant sulfur-oxidizing bacterium, Sulfuricella denitrificans skB26, and proteomic insights into cold adaptation.</title>
        <authorList>
            <person name="Watanabe T."/>
            <person name="Kojima H."/>
            <person name="Fukui M."/>
        </authorList>
    </citation>
    <scope>NUCLEOTIDE SEQUENCE [LARGE SCALE GENOMIC DNA]</scope>
    <source>
        <strain evidence="2">skB26</strain>
    </source>
</reference>
<keyword evidence="2" id="KW-1185">Reference proteome</keyword>
<protein>
    <submittedName>
        <fullName evidence="1">Uncharacterized protein</fullName>
    </submittedName>
</protein>
<evidence type="ECO:0000313" key="2">
    <source>
        <dbReference type="Proteomes" id="UP000015559"/>
    </source>
</evidence>
<accession>S6AD22</accession>
<dbReference type="Proteomes" id="UP000015559">
    <property type="component" value="Chromosome"/>
</dbReference>
<dbReference type="STRING" id="1163617.SCD_n02285"/>
<dbReference type="EMBL" id="AP013066">
    <property type="protein sequence ID" value="BAN36093.1"/>
    <property type="molecule type" value="Genomic_DNA"/>
</dbReference>
<dbReference type="HOGENOM" id="CLU_2588393_0_0_4"/>
<proteinExistence type="predicted"/>
<gene>
    <name evidence="1" type="ORF">SCD_n02285</name>
</gene>
<dbReference type="AlphaFoldDB" id="S6AD22"/>
<evidence type="ECO:0000313" key="1">
    <source>
        <dbReference type="EMBL" id="BAN36093.1"/>
    </source>
</evidence>
<organism evidence="1 2">
    <name type="scientific">Sulfuricella denitrificans (strain DSM 22764 / NBRC 105220 / skB26)</name>
    <dbReference type="NCBI Taxonomy" id="1163617"/>
    <lineage>
        <taxon>Bacteria</taxon>
        <taxon>Pseudomonadati</taxon>
        <taxon>Pseudomonadota</taxon>
        <taxon>Betaproteobacteria</taxon>
        <taxon>Nitrosomonadales</taxon>
        <taxon>Sulfuricellaceae</taxon>
        <taxon>Sulfuricella</taxon>
    </lineage>
</organism>
<sequence>MHRPDYFAADFLMSGKFYFVTLDIQSRLVSASPFEKWGLRGIFQRGNHVAPSHIPLALFQNGGTDPLDKVELGCREKPEK</sequence>